<accession>A0A1L4FRM5</accession>
<dbReference type="GO" id="GO:0003676">
    <property type="term" value="F:nucleic acid binding"/>
    <property type="evidence" value="ECO:0007669"/>
    <property type="project" value="InterPro"/>
</dbReference>
<organism evidence="1 2">
    <name type="scientific">Mycoplasmopsis pullorum</name>
    <dbReference type="NCBI Taxonomy" id="48003"/>
    <lineage>
        <taxon>Bacteria</taxon>
        <taxon>Bacillati</taxon>
        <taxon>Mycoplasmatota</taxon>
        <taxon>Mycoplasmoidales</taxon>
        <taxon>Metamycoplasmataceae</taxon>
        <taxon>Mycoplasmopsis</taxon>
    </lineage>
</organism>
<sequence length="199" mass="23177">MSSDTKEIVFLDIKTNGYDVGETVLSISAIKFEINKKTGIFKKIGDFTRYYSYKNNEPEKFLDFHGLSKVKLAQKRKDSLRNTQESYSDDFNSDFIELFNFCGQNEYFVGLNIKRWGGFIQFPLAKQYDLMYEGINVTKLEGNWKGHKYPQLYDCVKFFDLAYTWDDISDSYLSALATAEIFMNFLKLKVVSALDFLES</sequence>
<dbReference type="OrthoDB" id="9776650at2"/>
<evidence type="ECO:0008006" key="3">
    <source>
        <dbReference type="Google" id="ProtNLM"/>
    </source>
</evidence>
<evidence type="ECO:0000313" key="1">
    <source>
        <dbReference type="EMBL" id="APJ38260.1"/>
    </source>
</evidence>
<dbReference type="STRING" id="48003.BLA55_00995"/>
<dbReference type="InterPro" id="IPR036397">
    <property type="entry name" value="RNaseH_sf"/>
</dbReference>
<dbReference type="RefSeq" id="WP_073372264.1">
    <property type="nucleotide sequence ID" value="NZ_CP017813.1"/>
</dbReference>
<protein>
    <recommendedName>
        <fullName evidence="3">DNA polymerase III subunit epsilon</fullName>
    </recommendedName>
</protein>
<name>A0A1L4FRM5_9BACT</name>
<proteinExistence type="predicted"/>
<keyword evidence="2" id="KW-1185">Reference proteome</keyword>
<dbReference type="AlphaFoldDB" id="A0A1L4FRM5"/>
<dbReference type="Gene3D" id="3.30.420.10">
    <property type="entry name" value="Ribonuclease H-like superfamily/Ribonuclease H"/>
    <property type="match status" value="1"/>
</dbReference>
<dbReference type="KEGG" id="mpul:BLA55_00995"/>
<dbReference type="EMBL" id="CP017813">
    <property type="protein sequence ID" value="APJ38260.1"/>
    <property type="molecule type" value="Genomic_DNA"/>
</dbReference>
<evidence type="ECO:0000313" key="2">
    <source>
        <dbReference type="Proteomes" id="UP000184322"/>
    </source>
</evidence>
<dbReference type="Proteomes" id="UP000184322">
    <property type="component" value="Chromosome"/>
</dbReference>
<gene>
    <name evidence="1" type="ORF">BLA55_00995</name>
</gene>
<reference evidence="2" key="1">
    <citation type="submission" date="2016-10" db="EMBL/GenBank/DDBJ databases">
        <authorList>
            <person name="Beylefeld A."/>
            <person name="Abolnik C."/>
        </authorList>
    </citation>
    <scope>NUCLEOTIDE SEQUENCE [LARGE SCALE GENOMIC DNA]</scope>
    <source>
        <strain evidence="2">B359_6</strain>
    </source>
</reference>